<name>A0A7X0BUT9_9PSED</name>
<evidence type="ECO:0000256" key="2">
    <source>
        <dbReference type="ARBA" id="ARBA00023002"/>
    </source>
</evidence>
<evidence type="ECO:0000256" key="3">
    <source>
        <dbReference type="RuleBase" id="RU000363"/>
    </source>
</evidence>
<dbReference type="GO" id="GO:0016020">
    <property type="term" value="C:membrane"/>
    <property type="evidence" value="ECO:0007669"/>
    <property type="project" value="TreeGrafter"/>
</dbReference>
<dbReference type="Pfam" id="PF00106">
    <property type="entry name" value="adh_short"/>
    <property type="match status" value="1"/>
</dbReference>
<evidence type="ECO:0000259" key="4">
    <source>
        <dbReference type="SMART" id="SM00822"/>
    </source>
</evidence>
<gene>
    <name evidence="5" type="ORF">HNP49_003141</name>
</gene>
<dbReference type="PRINTS" id="PR00080">
    <property type="entry name" value="SDRFAMILY"/>
</dbReference>
<dbReference type="PANTHER" id="PTHR44196:SF1">
    <property type="entry name" value="DEHYDROGENASE_REDUCTASE SDR FAMILY MEMBER 7B"/>
    <property type="match status" value="1"/>
</dbReference>
<dbReference type="Proteomes" id="UP000557193">
    <property type="component" value="Unassembled WGS sequence"/>
</dbReference>
<dbReference type="Gene3D" id="3.40.50.720">
    <property type="entry name" value="NAD(P)-binding Rossmann-like Domain"/>
    <property type="match status" value="1"/>
</dbReference>
<comment type="caution">
    <text evidence="5">The sequence shown here is derived from an EMBL/GenBank/DDBJ whole genome shotgun (WGS) entry which is preliminary data.</text>
</comment>
<keyword evidence="2" id="KW-0560">Oxidoreductase</keyword>
<dbReference type="InterPro" id="IPR057326">
    <property type="entry name" value="KR_dom"/>
</dbReference>
<dbReference type="PRINTS" id="PR00081">
    <property type="entry name" value="GDHRDH"/>
</dbReference>
<dbReference type="SUPFAM" id="SSF51735">
    <property type="entry name" value="NAD(P)-binding Rossmann-fold domains"/>
    <property type="match status" value="1"/>
</dbReference>
<feature type="domain" description="Ketoreductase" evidence="4">
    <location>
        <begin position="2"/>
        <end position="168"/>
    </location>
</feature>
<dbReference type="InterPro" id="IPR036291">
    <property type="entry name" value="NAD(P)-bd_dom_sf"/>
</dbReference>
<dbReference type="NCBIfam" id="NF006123">
    <property type="entry name" value="PRK08267.1"/>
    <property type="match status" value="1"/>
</dbReference>
<dbReference type="GO" id="GO:0016491">
    <property type="term" value="F:oxidoreductase activity"/>
    <property type="evidence" value="ECO:0007669"/>
    <property type="project" value="UniProtKB-KW"/>
</dbReference>
<dbReference type="RefSeq" id="WP_184684832.1">
    <property type="nucleotide sequence ID" value="NZ_JACHLL010000006.1"/>
</dbReference>
<evidence type="ECO:0000313" key="5">
    <source>
        <dbReference type="EMBL" id="MBB6342953.1"/>
    </source>
</evidence>
<sequence>MDNILISGAASGIGAATARLFHQRGWKVGLLDVNAEALARLSAELGNAWFVALDVTDRAAVNEALADFCGKHQGQLRLLFNCAGVLRFGKFEEISLDEHMRILNINVLGLLQLTYLAFGYLKATANAQVINMGSASGLYGTPDMASYSASKFAVRGLTEALDLEWERHGIRVGDLMPPFVRTPMVSSQTFEPPALRRLGVNLAAEDIAEAVWQQSQGAAVHRPISLQFSLLYWLGQITPAPLTRWMMALINRP</sequence>
<dbReference type="AlphaFoldDB" id="A0A7X0BUT9"/>
<organism evidence="5 6">
    <name type="scientific">Pseudomonas fluvialis</name>
    <dbReference type="NCBI Taxonomy" id="1793966"/>
    <lineage>
        <taxon>Bacteria</taxon>
        <taxon>Pseudomonadati</taxon>
        <taxon>Pseudomonadota</taxon>
        <taxon>Gammaproteobacteria</taxon>
        <taxon>Pseudomonadales</taxon>
        <taxon>Pseudomonadaceae</taxon>
        <taxon>Pseudomonas</taxon>
    </lineage>
</organism>
<reference evidence="5 6" key="1">
    <citation type="submission" date="2020-08" db="EMBL/GenBank/DDBJ databases">
        <title>Functional genomics of gut bacteria from endangered species of beetles.</title>
        <authorList>
            <person name="Carlos-Shanley C."/>
        </authorList>
    </citation>
    <scope>NUCLEOTIDE SEQUENCE [LARGE SCALE GENOMIC DNA]</scope>
    <source>
        <strain evidence="5 6">S00202</strain>
    </source>
</reference>
<comment type="similarity">
    <text evidence="1 3">Belongs to the short-chain dehydrogenases/reductases (SDR) family.</text>
</comment>
<keyword evidence="6" id="KW-1185">Reference proteome</keyword>
<evidence type="ECO:0000313" key="6">
    <source>
        <dbReference type="Proteomes" id="UP000557193"/>
    </source>
</evidence>
<protein>
    <submittedName>
        <fullName evidence="5">NAD(P)-dependent dehydrogenase (Short-subunit alcohol dehydrogenase family)</fullName>
    </submittedName>
</protein>
<dbReference type="PANTHER" id="PTHR44196">
    <property type="entry name" value="DEHYDROGENASE/REDUCTASE SDR FAMILY MEMBER 7B"/>
    <property type="match status" value="1"/>
</dbReference>
<dbReference type="InterPro" id="IPR002347">
    <property type="entry name" value="SDR_fam"/>
</dbReference>
<dbReference type="EMBL" id="JACHLL010000006">
    <property type="protein sequence ID" value="MBB6342953.1"/>
    <property type="molecule type" value="Genomic_DNA"/>
</dbReference>
<dbReference type="SMART" id="SM00822">
    <property type="entry name" value="PKS_KR"/>
    <property type="match status" value="1"/>
</dbReference>
<evidence type="ECO:0000256" key="1">
    <source>
        <dbReference type="ARBA" id="ARBA00006484"/>
    </source>
</evidence>
<accession>A0A7X0BUT9</accession>
<proteinExistence type="inferred from homology"/>